<dbReference type="PROSITE" id="PS00111">
    <property type="entry name" value="PGLYCERATE_KINASE"/>
    <property type="match status" value="1"/>
</dbReference>
<comment type="similarity">
    <text evidence="2 9 10">Belongs to the phosphoglycerate kinase family.</text>
</comment>
<name>A0ABU0JCK0_9HYPH</name>
<dbReference type="EC" id="2.7.2.3" evidence="4 9"/>
<dbReference type="RefSeq" id="WP_307278103.1">
    <property type="nucleotide sequence ID" value="NZ_JAUSVX010000010.1"/>
</dbReference>
<evidence type="ECO:0000256" key="3">
    <source>
        <dbReference type="ARBA" id="ARBA00011245"/>
    </source>
</evidence>
<dbReference type="Pfam" id="PF00162">
    <property type="entry name" value="PGK"/>
    <property type="match status" value="1"/>
</dbReference>
<feature type="binding site" evidence="9">
    <location>
        <position position="119"/>
    </location>
    <ligand>
        <name>substrate</name>
    </ligand>
</feature>
<keyword evidence="6 9" id="KW-0547">Nucleotide-binding</keyword>
<feature type="binding site" evidence="9">
    <location>
        <position position="152"/>
    </location>
    <ligand>
        <name>substrate</name>
    </ligand>
</feature>
<accession>A0ABU0JCK0</accession>
<sequence length="398" mass="41809">MTAFRTLDDIGDVAGKRVLVRVDLNVPTENGAVTDTTRIERVAPTILELSRAHAKVILLAHFGRPKGPDPKESLRPVAEKTAEILHRPVAFAEDCIGEAAAKAVAAMKDGDILCLENTRFHKGEEKNDPDFVKALAANGDIWVNDAFSAAHRAHASTEGLGHVLPAYAGRTMQQEVEALARALENPKRPVAAVVGGAKVSTKLELLGNLVGKVDALVIGGGMANTFLHAQGVSIGKSLAERDLADTARDILKKAQAANCAIILPVDAVIAYHFAANAPSQAYGLDSIPLDAMILDVGPQSIERIKGAIDEAETVVWNGPLGAFELSPFDHGTVVAAKHVAARTKAGKLLSVAGGGDTVAALNHAGVADHFSYVSTAGGAFLEWLEGKALPGVEILRKR</sequence>
<dbReference type="SUPFAM" id="SSF53748">
    <property type="entry name" value="Phosphoglycerate kinase"/>
    <property type="match status" value="1"/>
</dbReference>
<feature type="binding site" evidence="9">
    <location>
        <position position="38"/>
    </location>
    <ligand>
        <name>substrate</name>
    </ligand>
</feature>
<evidence type="ECO:0000256" key="5">
    <source>
        <dbReference type="ARBA" id="ARBA00022679"/>
    </source>
</evidence>
<evidence type="ECO:0000256" key="9">
    <source>
        <dbReference type="HAMAP-Rule" id="MF_00145"/>
    </source>
</evidence>
<comment type="caution">
    <text evidence="11">The sequence shown here is derived from an EMBL/GenBank/DDBJ whole genome shotgun (WGS) entry which is preliminary data.</text>
</comment>
<dbReference type="InterPro" id="IPR015824">
    <property type="entry name" value="Phosphoglycerate_kinase_N"/>
</dbReference>
<keyword evidence="8 9" id="KW-0067">ATP-binding</keyword>
<comment type="subcellular location">
    <subcellularLocation>
        <location evidence="9">Cytoplasm</location>
    </subcellularLocation>
</comment>
<keyword evidence="9" id="KW-0963">Cytoplasm</keyword>
<evidence type="ECO:0000256" key="7">
    <source>
        <dbReference type="ARBA" id="ARBA00022777"/>
    </source>
</evidence>
<evidence type="ECO:0000256" key="1">
    <source>
        <dbReference type="ARBA" id="ARBA00000642"/>
    </source>
</evidence>
<evidence type="ECO:0000256" key="6">
    <source>
        <dbReference type="ARBA" id="ARBA00022741"/>
    </source>
</evidence>
<dbReference type="PANTHER" id="PTHR11406:SF23">
    <property type="entry name" value="PHOSPHOGLYCERATE KINASE 1, CHLOROPLASTIC-RELATED"/>
    <property type="match status" value="1"/>
</dbReference>
<dbReference type="InterPro" id="IPR015911">
    <property type="entry name" value="Phosphoglycerate_kinase_CS"/>
</dbReference>
<dbReference type="HAMAP" id="MF_00145">
    <property type="entry name" value="Phosphoglyc_kinase"/>
    <property type="match status" value="1"/>
</dbReference>
<evidence type="ECO:0000256" key="2">
    <source>
        <dbReference type="ARBA" id="ARBA00008982"/>
    </source>
</evidence>
<reference evidence="11 12" key="1">
    <citation type="submission" date="2023-07" db="EMBL/GenBank/DDBJ databases">
        <title>Genomic Encyclopedia of Type Strains, Phase IV (KMG-IV): sequencing the most valuable type-strain genomes for metagenomic binning, comparative biology and taxonomic classification.</title>
        <authorList>
            <person name="Goeker M."/>
        </authorList>
    </citation>
    <scope>NUCLEOTIDE SEQUENCE [LARGE SCALE GENOMIC DNA]</scope>
    <source>
        <strain evidence="11 12">DSM 19619</strain>
    </source>
</reference>
<feature type="binding site" evidence="9">
    <location>
        <begin position="61"/>
        <end position="64"/>
    </location>
    <ligand>
        <name>substrate</name>
    </ligand>
</feature>
<feature type="binding site" evidence="9">
    <location>
        <position position="324"/>
    </location>
    <ligand>
        <name>ATP</name>
        <dbReference type="ChEBI" id="CHEBI:30616"/>
    </ligand>
</feature>
<comment type="subunit">
    <text evidence="3 9">Monomer.</text>
</comment>
<comment type="caution">
    <text evidence="9">Lacks conserved residue(s) required for the propagation of feature annotation.</text>
</comment>
<evidence type="ECO:0000256" key="4">
    <source>
        <dbReference type="ARBA" id="ARBA00013061"/>
    </source>
</evidence>
<organism evidence="11 12">
    <name type="scientific">Labrys wisconsinensis</name>
    <dbReference type="NCBI Taxonomy" id="425677"/>
    <lineage>
        <taxon>Bacteria</taxon>
        <taxon>Pseudomonadati</taxon>
        <taxon>Pseudomonadota</taxon>
        <taxon>Alphaproteobacteria</taxon>
        <taxon>Hyphomicrobiales</taxon>
        <taxon>Xanthobacteraceae</taxon>
        <taxon>Labrys</taxon>
    </lineage>
</organism>
<dbReference type="PRINTS" id="PR00477">
    <property type="entry name" value="PHGLYCKINASE"/>
</dbReference>
<gene>
    <name evidence="9" type="primary">pgk</name>
    <name evidence="11" type="ORF">QO011_005042</name>
</gene>
<keyword evidence="12" id="KW-1185">Reference proteome</keyword>
<dbReference type="EMBL" id="JAUSVX010000010">
    <property type="protein sequence ID" value="MDQ0472015.1"/>
    <property type="molecule type" value="Genomic_DNA"/>
</dbReference>
<evidence type="ECO:0000313" key="11">
    <source>
        <dbReference type="EMBL" id="MDQ0472015.1"/>
    </source>
</evidence>
<dbReference type="InterPro" id="IPR001576">
    <property type="entry name" value="Phosphoglycerate_kinase"/>
</dbReference>
<dbReference type="InterPro" id="IPR036043">
    <property type="entry name" value="Phosphoglycerate_kinase_sf"/>
</dbReference>
<keyword evidence="9" id="KW-0324">Glycolysis</keyword>
<keyword evidence="7 9" id="KW-0418">Kinase</keyword>
<feature type="binding site" evidence="9">
    <location>
        <position position="202"/>
    </location>
    <ligand>
        <name>ATP</name>
        <dbReference type="ChEBI" id="CHEBI:30616"/>
    </ligand>
</feature>
<evidence type="ECO:0000256" key="10">
    <source>
        <dbReference type="RuleBase" id="RU000532"/>
    </source>
</evidence>
<dbReference type="Proteomes" id="UP001242480">
    <property type="component" value="Unassembled WGS sequence"/>
</dbReference>
<comment type="pathway">
    <text evidence="9">Carbohydrate degradation; glycolysis; pyruvate from D-glyceraldehyde 3-phosphate: step 2/5.</text>
</comment>
<feature type="binding site" evidence="9">
    <location>
        <begin position="23"/>
        <end position="25"/>
    </location>
    <ligand>
        <name>substrate</name>
    </ligand>
</feature>
<evidence type="ECO:0000313" key="12">
    <source>
        <dbReference type="Proteomes" id="UP001242480"/>
    </source>
</evidence>
<comment type="catalytic activity">
    <reaction evidence="1 9 10">
        <text>(2R)-3-phosphoglycerate + ATP = (2R)-3-phospho-glyceroyl phosphate + ADP</text>
        <dbReference type="Rhea" id="RHEA:14801"/>
        <dbReference type="ChEBI" id="CHEBI:30616"/>
        <dbReference type="ChEBI" id="CHEBI:57604"/>
        <dbReference type="ChEBI" id="CHEBI:58272"/>
        <dbReference type="ChEBI" id="CHEBI:456216"/>
        <dbReference type="EC" id="2.7.2.3"/>
    </reaction>
</comment>
<feature type="binding site" evidence="9">
    <location>
        <begin position="354"/>
        <end position="357"/>
    </location>
    <ligand>
        <name>ATP</name>
        <dbReference type="ChEBI" id="CHEBI:30616"/>
    </ligand>
</feature>
<dbReference type="Gene3D" id="3.40.50.1260">
    <property type="entry name" value="Phosphoglycerate kinase, N-terminal domain"/>
    <property type="match status" value="2"/>
</dbReference>
<evidence type="ECO:0000256" key="8">
    <source>
        <dbReference type="ARBA" id="ARBA00022840"/>
    </source>
</evidence>
<proteinExistence type="inferred from homology"/>
<protein>
    <recommendedName>
        <fullName evidence="4 9">Phosphoglycerate kinase</fullName>
        <ecNumber evidence="4 9">2.7.2.3</ecNumber>
    </recommendedName>
</protein>
<keyword evidence="5 9" id="KW-0808">Transferase</keyword>
<dbReference type="PIRSF" id="PIRSF000724">
    <property type="entry name" value="Pgk"/>
    <property type="match status" value="1"/>
</dbReference>
<dbReference type="GO" id="GO:0004618">
    <property type="term" value="F:phosphoglycerate kinase activity"/>
    <property type="evidence" value="ECO:0007669"/>
    <property type="project" value="UniProtKB-EC"/>
</dbReference>
<dbReference type="PANTHER" id="PTHR11406">
    <property type="entry name" value="PHOSPHOGLYCERATE KINASE"/>
    <property type="match status" value="1"/>
</dbReference>